<comment type="caution">
    <text evidence="2">The sequence shown here is derived from an EMBL/GenBank/DDBJ whole genome shotgun (WGS) entry which is preliminary data.</text>
</comment>
<gene>
    <name evidence="2" type="ORF">AA0114_g4417</name>
</gene>
<reference evidence="3" key="1">
    <citation type="journal article" date="2019" name="bioRxiv">
        <title>Genomics, evolutionary history and diagnostics of the Alternaria alternata species group including apple and Asian pear pathotypes.</title>
        <authorList>
            <person name="Armitage A.D."/>
            <person name="Cockerton H.M."/>
            <person name="Sreenivasaprasad S."/>
            <person name="Woodhall J.W."/>
            <person name="Lane C.R."/>
            <person name="Harrison R.J."/>
            <person name="Clarkson J.P."/>
        </authorList>
    </citation>
    <scope>NUCLEOTIDE SEQUENCE [LARGE SCALE GENOMIC DNA]</scope>
    <source>
        <strain evidence="3">FERA 1082</strain>
    </source>
</reference>
<organism evidence="2 3">
    <name type="scientific">Alternaria tenuissima</name>
    <dbReference type="NCBI Taxonomy" id="119927"/>
    <lineage>
        <taxon>Eukaryota</taxon>
        <taxon>Fungi</taxon>
        <taxon>Dikarya</taxon>
        <taxon>Ascomycota</taxon>
        <taxon>Pezizomycotina</taxon>
        <taxon>Dothideomycetes</taxon>
        <taxon>Pleosporomycetidae</taxon>
        <taxon>Pleosporales</taxon>
        <taxon>Pleosporineae</taxon>
        <taxon>Pleosporaceae</taxon>
        <taxon>Alternaria</taxon>
        <taxon>Alternaria sect. Alternaria</taxon>
        <taxon>Alternaria alternata complex</taxon>
    </lineage>
</organism>
<protein>
    <submittedName>
        <fullName evidence="2">Uncharacterized protein</fullName>
    </submittedName>
</protein>
<evidence type="ECO:0000313" key="2">
    <source>
        <dbReference type="EMBL" id="RYN53359.1"/>
    </source>
</evidence>
<dbReference type="Proteomes" id="UP000292402">
    <property type="component" value="Unassembled WGS sequence"/>
</dbReference>
<sequence>MVLEPFWRTRFARSGAGSEDGRSQTWANRPTNGDLNTNHSENTPMFNSPASA</sequence>
<feature type="region of interest" description="Disordered" evidence="1">
    <location>
        <begin position="12"/>
        <end position="52"/>
    </location>
</feature>
<dbReference type="EMBL" id="PDXA01000012">
    <property type="protein sequence ID" value="RYN53359.1"/>
    <property type="molecule type" value="Genomic_DNA"/>
</dbReference>
<proteinExistence type="predicted"/>
<accession>A0A4Q4MMS3</accession>
<feature type="compositionally biased region" description="Polar residues" evidence="1">
    <location>
        <begin position="23"/>
        <end position="52"/>
    </location>
</feature>
<dbReference type="AlphaFoldDB" id="A0A4Q4MMS3"/>
<name>A0A4Q4MMS3_9PLEO</name>
<evidence type="ECO:0000313" key="3">
    <source>
        <dbReference type="Proteomes" id="UP000292402"/>
    </source>
</evidence>
<evidence type="ECO:0000256" key="1">
    <source>
        <dbReference type="SAM" id="MobiDB-lite"/>
    </source>
</evidence>